<comment type="caution">
    <text evidence="2">The sequence shown here is derived from an EMBL/GenBank/DDBJ whole genome shotgun (WGS) entry which is preliminary data.</text>
</comment>
<organism evidence="2">
    <name type="scientific">bioreactor metagenome</name>
    <dbReference type="NCBI Taxonomy" id="1076179"/>
    <lineage>
        <taxon>unclassified sequences</taxon>
        <taxon>metagenomes</taxon>
        <taxon>ecological metagenomes</taxon>
    </lineage>
</organism>
<evidence type="ECO:0000313" key="2">
    <source>
        <dbReference type="EMBL" id="MPM96660.1"/>
    </source>
</evidence>
<evidence type="ECO:0000256" key="1">
    <source>
        <dbReference type="SAM" id="Phobius"/>
    </source>
</evidence>
<proteinExistence type="predicted"/>
<dbReference type="AlphaFoldDB" id="A0A645E4G0"/>
<keyword evidence="1" id="KW-0812">Transmembrane</keyword>
<sequence length="97" mass="10369">MSASPFEMASTTSVILPTIANIKISPTMTDTYFLILSFGTIISANIAKSINNAIFFIYALNAENIPVSLPFYTASINAVTVINIISVVKTSPVRIPA</sequence>
<feature type="transmembrane region" description="Helical" evidence="1">
    <location>
        <begin position="32"/>
        <end position="57"/>
    </location>
</feature>
<keyword evidence="1" id="KW-1133">Transmembrane helix</keyword>
<dbReference type="EMBL" id="VSSQ01043018">
    <property type="protein sequence ID" value="MPM96660.1"/>
    <property type="molecule type" value="Genomic_DNA"/>
</dbReference>
<reference evidence="2" key="1">
    <citation type="submission" date="2019-08" db="EMBL/GenBank/DDBJ databases">
        <authorList>
            <person name="Kucharzyk K."/>
            <person name="Murdoch R.W."/>
            <person name="Higgins S."/>
            <person name="Loffler F."/>
        </authorList>
    </citation>
    <scope>NUCLEOTIDE SEQUENCE</scope>
</reference>
<accession>A0A645E4G0</accession>
<protein>
    <submittedName>
        <fullName evidence="2">Uncharacterized protein</fullName>
    </submittedName>
</protein>
<gene>
    <name evidence="2" type="ORF">SDC9_143825</name>
</gene>
<feature type="transmembrane region" description="Helical" evidence="1">
    <location>
        <begin position="69"/>
        <end position="88"/>
    </location>
</feature>
<keyword evidence="1" id="KW-0472">Membrane</keyword>
<name>A0A645E4G0_9ZZZZ</name>